<dbReference type="GO" id="GO:0005634">
    <property type="term" value="C:nucleus"/>
    <property type="evidence" value="ECO:0007669"/>
    <property type="project" value="TreeGrafter"/>
</dbReference>
<dbReference type="Gene3D" id="1.25.40.10">
    <property type="entry name" value="Tetratricopeptide repeat domain"/>
    <property type="match status" value="1"/>
</dbReference>
<evidence type="ECO:0000313" key="1">
    <source>
        <dbReference type="EMBL" id="KAK5978487.1"/>
    </source>
</evidence>
<protein>
    <submittedName>
        <fullName evidence="1">Uncharacterized protein</fullName>
    </submittedName>
</protein>
<accession>A0AAN8FGS5</accession>
<reference evidence="1 2" key="1">
    <citation type="submission" date="2019-10" db="EMBL/GenBank/DDBJ databases">
        <title>Assembly and Annotation for the nematode Trichostrongylus colubriformis.</title>
        <authorList>
            <person name="Martin J."/>
        </authorList>
    </citation>
    <scope>NUCLEOTIDE SEQUENCE [LARGE SCALE GENOMIC DNA]</scope>
    <source>
        <strain evidence="1">G859</strain>
        <tissue evidence="1">Whole worm</tissue>
    </source>
</reference>
<comment type="caution">
    <text evidence="1">The sequence shown here is derived from an EMBL/GenBank/DDBJ whole genome shotgun (WGS) entry which is preliminary data.</text>
</comment>
<gene>
    <name evidence="1" type="ORF">GCK32_014527</name>
</gene>
<dbReference type="GO" id="GO:0003730">
    <property type="term" value="F:mRNA 3'-UTR binding"/>
    <property type="evidence" value="ECO:0007669"/>
    <property type="project" value="TreeGrafter"/>
</dbReference>
<dbReference type="GO" id="GO:0070129">
    <property type="term" value="P:regulation of mitochondrial translation"/>
    <property type="evidence" value="ECO:0007669"/>
    <property type="project" value="TreeGrafter"/>
</dbReference>
<dbReference type="AlphaFoldDB" id="A0AAN8FGS5"/>
<dbReference type="Proteomes" id="UP001331761">
    <property type="component" value="Unassembled WGS sequence"/>
</dbReference>
<keyword evidence="2" id="KW-1185">Reference proteome</keyword>
<sequence length="282" mass="31505">MPISTPCINALLSSLLEIGYQFDSFEVLQDMEGKRKLNPDQDTFEVLLGNIARHGDIDGCRAMVYEMARHGFLVTSACNDALVYCFAVRGHHAKADSLAEQALGKYGADAVSSAQGACAKAAAARADLNRLRKVLRRAVMGSERKLILSCSDVLETIWLLAEKSQDGDGAEYVNLTEQMLNHTSHESGFFRLLIREVERHISHQHYYTAVALLEDTNRIGDCLKNQQKSLFLNQMIGQLSRQVVRNEVNVTKINDIANRVVAVFQNHPNACVFTFQAWRYIG</sequence>
<dbReference type="PANTHER" id="PTHR46669">
    <property type="entry name" value="LEUCINE-RICH PPR MOTIF-CONTAINING PROTEIN, MITOCHONDRIAL"/>
    <property type="match status" value="1"/>
</dbReference>
<proteinExistence type="predicted"/>
<dbReference type="InterPro" id="IPR033490">
    <property type="entry name" value="LRP130"/>
</dbReference>
<organism evidence="1 2">
    <name type="scientific">Trichostrongylus colubriformis</name>
    <name type="common">Black scour worm</name>
    <dbReference type="NCBI Taxonomy" id="6319"/>
    <lineage>
        <taxon>Eukaryota</taxon>
        <taxon>Metazoa</taxon>
        <taxon>Ecdysozoa</taxon>
        <taxon>Nematoda</taxon>
        <taxon>Chromadorea</taxon>
        <taxon>Rhabditida</taxon>
        <taxon>Rhabditina</taxon>
        <taxon>Rhabditomorpha</taxon>
        <taxon>Strongyloidea</taxon>
        <taxon>Trichostrongylidae</taxon>
        <taxon>Trichostrongylus</taxon>
    </lineage>
</organism>
<dbReference type="GO" id="GO:0005739">
    <property type="term" value="C:mitochondrion"/>
    <property type="evidence" value="ECO:0007669"/>
    <property type="project" value="TreeGrafter"/>
</dbReference>
<dbReference type="EMBL" id="WIXE01009378">
    <property type="protein sequence ID" value="KAK5978487.1"/>
    <property type="molecule type" value="Genomic_DNA"/>
</dbReference>
<name>A0AAN8FGS5_TRICO</name>
<evidence type="ECO:0000313" key="2">
    <source>
        <dbReference type="Proteomes" id="UP001331761"/>
    </source>
</evidence>
<dbReference type="PANTHER" id="PTHR46669:SF1">
    <property type="entry name" value="LEUCINE-RICH PPR MOTIF-CONTAINING PROTEIN, MITOCHONDRIAL"/>
    <property type="match status" value="1"/>
</dbReference>
<dbReference type="InterPro" id="IPR011990">
    <property type="entry name" value="TPR-like_helical_dom_sf"/>
</dbReference>